<sequence length="424" mass="46914">MSLTMVKMTEEVWLTCVAHSLSTESEEIVGLLLGDIQKSSGGDVVAMIWGALPQMRCDRRKDRVETNPELLSAAAEYADIMSKTIGKTTRVIGWYHSHPHITVLPSHVDVRTQATYQLLDQGFIGLIFSCFNEDPQKVGRIQVIAFQSLDRMQQLQMQQQQEQQREAAMAIVVPSSSSSSSSAMRSADNMIIESAVQDSADSSQAAKPSKAAAGSGSGHSTMEFYMHSDNPIHTNANPLLLHNNDVTDHIPTAEMSDGDMSAGMQEALHRSTLEASGAEYVRKEVPFQVLPTSYLLNLESPLASFGKLQHVLYDEEHSAYKQALQHNLRDGKMHPLTYVHHSSTYHASLCKLMETCLSPAIAVLQDRLKQNEIRMEMLKDEAEALEAEAKTRGIDATKAESPRRSPRHPQGVSPKATYSRRKPS</sequence>
<evidence type="ECO:0000256" key="5">
    <source>
        <dbReference type="ARBA" id="ARBA00022801"/>
    </source>
</evidence>
<comment type="similarity">
    <text evidence="1">Belongs to the peptidase M67A family. BRCC36 subfamily.</text>
</comment>
<feature type="compositionally biased region" description="Basic and acidic residues" evidence="8">
    <location>
        <begin position="386"/>
        <end position="403"/>
    </location>
</feature>
<dbReference type="GO" id="GO:0004843">
    <property type="term" value="F:cysteine-type deubiquitinase activity"/>
    <property type="evidence" value="ECO:0007669"/>
    <property type="project" value="InterPro"/>
</dbReference>
<dbReference type="GO" id="GO:0006508">
    <property type="term" value="P:proteolysis"/>
    <property type="evidence" value="ECO:0007669"/>
    <property type="project" value="UniProtKB-KW"/>
</dbReference>
<feature type="compositionally biased region" description="Low complexity" evidence="8">
    <location>
        <begin position="166"/>
        <end position="182"/>
    </location>
</feature>
<dbReference type="GO" id="GO:0070552">
    <property type="term" value="C:BRISC complex"/>
    <property type="evidence" value="ECO:0007669"/>
    <property type="project" value="InterPro"/>
</dbReference>
<dbReference type="SMART" id="SM00232">
    <property type="entry name" value="JAB_MPN"/>
    <property type="match status" value="1"/>
</dbReference>
<dbReference type="CDD" id="cd08068">
    <property type="entry name" value="MPN_BRCC36"/>
    <property type="match status" value="1"/>
</dbReference>
<feature type="domain" description="MPN" evidence="9">
    <location>
        <begin position="6"/>
        <end position="152"/>
    </location>
</feature>
<evidence type="ECO:0000256" key="8">
    <source>
        <dbReference type="SAM" id="MobiDB-lite"/>
    </source>
</evidence>
<organism evidence="10 11">
    <name type="scientific">Rhynchospora tenuis</name>
    <dbReference type="NCBI Taxonomy" id="198213"/>
    <lineage>
        <taxon>Eukaryota</taxon>
        <taxon>Viridiplantae</taxon>
        <taxon>Streptophyta</taxon>
        <taxon>Embryophyta</taxon>
        <taxon>Tracheophyta</taxon>
        <taxon>Spermatophyta</taxon>
        <taxon>Magnoliopsida</taxon>
        <taxon>Liliopsida</taxon>
        <taxon>Poales</taxon>
        <taxon>Cyperaceae</taxon>
        <taxon>Cyperoideae</taxon>
        <taxon>Rhynchosporeae</taxon>
        <taxon>Rhynchospora</taxon>
    </lineage>
</organism>
<dbReference type="Pfam" id="PF01398">
    <property type="entry name" value="JAB"/>
    <property type="match status" value="1"/>
</dbReference>
<protein>
    <recommendedName>
        <fullName evidence="9">MPN domain-containing protein</fullName>
    </recommendedName>
</protein>
<evidence type="ECO:0000256" key="4">
    <source>
        <dbReference type="ARBA" id="ARBA00022786"/>
    </source>
</evidence>
<evidence type="ECO:0000256" key="3">
    <source>
        <dbReference type="ARBA" id="ARBA00022723"/>
    </source>
</evidence>
<dbReference type="Gene3D" id="3.40.140.10">
    <property type="entry name" value="Cytidine Deaminase, domain 2"/>
    <property type="match status" value="1"/>
</dbReference>
<keyword evidence="6" id="KW-0862">Zinc</keyword>
<evidence type="ECO:0000256" key="1">
    <source>
        <dbReference type="ARBA" id="ARBA00008021"/>
    </source>
</evidence>
<evidence type="ECO:0000256" key="7">
    <source>
        <dbReference type="ARBA" id="ARBA00023049"/>
    </source>
</evidence>
<keyword evidence="3" id="KW-0479">Metal-binding</keyword>
<feature type="region of interest" description="Disordered" evidence="8">
    <location>
        <begin position="166"/>
        <end position="185"/>
    </location>
</feature>
<reference evidence="10 11" key="1">
    <citation type="journal article" date="2022" name="Cell">
        <title>Repeat-based holocentromeres influence genome architecture and karyotype evolution.</title>
        <authorList>
            <person name="Hofstatter P.G."/>
            <person name="Thangavel G."/>
            <person name="Lux T."/>
            <person name="Neumann P."/>
            <person name="Vondrak T."/>
            <person name="Novak P."/>
            <person name="Zhang M."/>
            <person name="Costa L."/>
            <person name="Castellani M."/>
            <person name="Scott A."/>
            <person name="Toegelov H."/>
            <person name="Fuchs J."/>
            <person name="Mata-Sucre Y."/>
            <person name="Dias Y."/>
            <person name="Vanzela A.L.L."/>
            <person name="Huettel B."/>
            <person name="Almeida C.C.S."/>
            <person name="Simkova H."/>
            <person name="Souza G."/>
            <person name="Pedrosa-Harand A."/>
            <person name="Macas J."/>
            <person name="Mayer K.F.X."/>
            <person name="Houben A."/>
            <person name="Marques A."/>
        </authorList>
    </citation>
    <scope>NUCLEOTIDE SEQUENCE [LARGE SCALE GENOMIC DNA]</scope>
    <source>
        <strain evidence="10">RhyTen1mFocal</strain>
    </source>
</reference>
<dbReference type="GO" id="GO:0008237">
    <property type="term" value="F:metallopeptidase activity"/>
    <property type="evidence" value="ECO:0007669"/>
    <property type="project" value="UniProtKB-KW"/>
</dbReference>
<evidence type="ECO:0000256" key="6">
    <source>
        <dbReference type="ARBA" id="ARBA00022833"/>
    </source>
</evidence>
<name>A0AAD5W9K1_9POAL</name>
<feature type="compositionally biased region" description="Low complexity" evidence="8">
    <location>
        <begin position="196"/>
        <end position="214"/>
    </location>
</feature>
<dbReference type="PANTHER" id="PTHR10410">
    <property type="entry name" value="EUKARYOTIC TRANSLATION INITIATION FACTOR 3 -RELATED"/>
    <property type="match status" value="1"/>
</dbReference>
<evidence type="ECO:0000313" key="11">
    <source>
        <dbReference type="Proteomes" id="UP001210211"/>
    </source>
</evidence>
<dbReference type="Pfam" id="PF18110">
    <property type="entry name" value="BRCC36_C"/>
    <property type="match status" value="1"/>
</dbReference>
<comment type="caution">
    <text evidence="10">The sequence shown here is derived from an EMBL/GenBank/DDBJ whole genome shotgun (WGS) entry which is preliminary data.</text>
</comment>
<dbReference type="PROSITE" id="PS50249">
    <property type="entry name" value="MPN"/>
    <property type="match status" value="1"/>
</dbReference>
<feature type="region of interest" description="Disordered" evidence="8">
    <location>
        <begin position="196"/>
        <end position="225"/>
    </location>
</feature>
<dbReference type="InterPro" id="IPR050242">
    <property type="entry name" value="JAMM_MPN+_peptidase_M67A"/>
</dbReference>
<evidence type="ECO:0000313" key="10">
    <source>
        <dbReference type="EMBL" id="KAJ3684700.1"/>
    </source>
</evidence>
<keyword evidence="7" id="KW-0482">Metalloprotease</keyword>
<keyword evidence="11" id="KW-1185">Reference proteome</keyword>
<keyword evidence="2" id="KW-0645">Protease</keyword>
<evidence type="ECO:0000256" key="2">
    <source>
        <dbReference type="ARBA" id="ARBA00022670"/>
    </source>
</evidence>
<dbReference type="SUPFAM" id="SSF102712">
    <property type="entry name" value="JAB1/MPN domain"/>
    <property type="match status" value="1"/>
</dbReference>
<dbReference type="InterPro" id="IPR000555">
    <property type="entry name" value="JAMM/MPN+_dom"/>
</dbReference>
<dbReference type="GO" id="GO:0070536">
    <property type="term" value="P:protein K63-linked deubiquitination"/>
    <property type="evidence" value="ECO:0007669"/>
    <property type="project" value="InterPro"/>
</dbReference>
<proteinExistence type="inferred from homology"/>
<dbReference type="InterPro" id="IPR033860">
    <property type="entry name" value="MPN_BRCC36"/>
</dbReference>
<dbReference type="EMBL" id="JAMRDG010000002">
    <property type="protein sequence ID" value="KAJ3684700.1"/>
    <property type="molecule type" value="Genomic_DNA"/>
</dbReference>
<dbReference type="Proteomes" id="UP001210211">
    <property type="component" value="Unassembled WGS sequence"/>
</dbReference>
<accession>A0AAD5W9K1</accession>
<dbReference type="FunFam" id="3.40.140.10:FF:000042">
    <property type="entry name" value="Mov34/MPN/PAD-1 family protein"/>
    <property type="match status" value="1"/>
</dbReference>
<dbReference type="GO" id="GO:0046872">
    <property type="term" value="F:metal ion binding"/>
    <property type="evidence" value="ECO:0007669"/>
    <property type="project" value="UniProtKB-KW"/>
</dbReference>
<dbReference type="InterPro" id="IPR037518">
    <property type="entry name" value="MPN"/>
</dbReference>
<dbReference type="AlphaFoldDB" id="A0AAD5W9K1"/>
<evidence type="ECO:0000259" key="9">
    <source>
        <dbReference type="PROSITE" id="PS50249"/>
    </source>
</evidence>
<dbReference type="InterPro" id="IPR040749">
    <property type="entry name" value="BRCC36_C"/>
</dbReference>
<gene>
    <name evidence="10" type="ORF">LUZ61_013864</name>
</gene>
<keyword evidence="5" id="KW-0378">Hydrolase</keyword>
<keyword evidence="4" id="KW-0833">Ubl conjugation pathway</keyword>
<dbReference type="GO" id="GO:0006281">
    <property type="term" value="P:DNA repair"/>
    <property type="evidence" value="ECO:0007669"/>
    <property type="project" value="InterPro"/>
</dbReference>
<feature type="region of interest" description="Disordered" evidence="8">
    <location>
        <begin position="386"/>
        <end position="424"/>
    </location>
</feature>